<evidence type="ECO:0000259" key="2">
    <source>
        <dbReference type="PROSITE" id="PS01186"/>
    </source>
</evidence>
<keyword evidence="4" id="KW-1185">Reference proteome</keyword>
<sequence>ISVTTAWTRVGHAEPQADFSPPYEDNEGYEQTGPLSYFDLLSSLNSPNGRNRRNAGYDNYDYTEAAMDNGNAVKGRDPCEGVYCHPNARCHKGRCHCEFGYEGDAKHNCDKVDLCKRLGCHAFARCHDGRCKCDPGYSGDGYRECIRADSAKGGDEPMGPSGKGESVYDGNGKGQIISEKGPVAIQPPSAKGETVPMPVLKGDTENQYTPDPDVHIGLPYSIDLLSFIPDAPKGEEFSSEVPIDNGPLWVNYKSPRRPLPAPLPIRTVFPTSYLPRELIHPISFLVEFSPYERSRPGRSFLLSRVDRHGRLRFAVAVNQWGNHGEYMELWIHHDNFFTARYDPVMGLQYSGGLMPTTGIATIPLPRAEPGTQKPIKISVELSDRDLHVYNGCPSDDNRIFSLYYSPRQNVNAGKGTITPPPVPAKGKGSTGSPVESEATDFTHDKIYLLSGGPVHNSRYRGLVRDMKLFFSRDGASRYCHFQQGSSPSNGKGQALAVKAAPAPPPPQKGDGAGYDEIRDHWGYQPAPAPVSPPSYEDKFMGLTFEQPRQKGGNQELCVRVTPTKGEVVRLEKVHCP</sequence>
<feature type="domain" description="EGF-like" evidence="2">
    <location>
        <begin position="95"/>
        <end position="109"/>
    </location>
</feature>
<feature type="non-terminal residue" evidence="3">
    <location>
        <position position="1"/>
    </location>
</feature>
<dbReference type="PROSITE" id="PS01186">
    <property type="entry name" value="EGF_2"/>
    <property type="match status" value="2"/>
</dbReference>
<protein>
    <recommendedName>
        <fullName evidence="2">EGF-like domain-containing protein</fullName>
    </recommendedName>
</protein>
<dbReference type="InterPro" id="IPR009030">
    <property type="entry name" value="Growth_fac_rcpt_cys_sf"/>
</dbReference>
<dbReference type="EMBL" id="JBJKFK010002338">
    <property type="protein sequence ID" value="KAL3311252.1"/>
    <property type="molecule type" value="Genomic_DNA"/>
</dbReference>
<feature type="region of interest" description="Disordered" evidence="1">
    <location>
        <begin position="411"/>
        <end position="437"/>
    </location>
</feature>
<proteinExistence type="predicted"/>
<evidence type="ECO:0000313" key="4">
    <source>
        <dbReference type="Proteomes" id="UP001626550"/>
    </source>
</evidence>
<feature type="domain" description="EGF-like" evidence="2">
    <location>
        <begin position="131"/>
        <end position="145"/>
    </location>
</feature>
<comment type="caution">
    <text evidence="3">The sequence shown here is derived from an EMBL/GenBank/DDBJ whole genome shotgun (WGS) entry which is preliminary data.</text>
</comment>
<name>A0ABD2PUW0_9PLAT</name>
<accession>A0ABD2PUW0</accession>
<evidence type="ECO:0000313" key="3">
    <source>
        <dbReference type="EMBL" id="KAL3311252.1"/>
    </source>
</evidence>
<dbReference type="Proteomes" id="UP001626550">
    <property type="component" value="Unassembled WGS sequence"/>
</dbReference>
<dbReference type="AlphaFoldDB" id="A0ABD2PUW0"/>
<organism evidence="3 4">
    <name type="scientific">Cichlidogyrus casuarinus</name>
    <dbReference type="NCBI Taxonomy" id="1844966"/>
    <lineage>
        <taxon>Eukaryota</taxon>
        <taxon>Metazoa</taxon>
        <taxon>Spiralia</taxon>
        <taxon>Lophotrochozoa</taxon>
        <taxon>Platyhelminthes</taxon>
        <taxon>Monogenea</taxon>
        <taxon>Monopisthocotylea</taxon>
        <taxon>Dactylogyridea</taxon>
        <taxon>Ancyrocephalidae</taxon>
        <taxon>Cichlidogyrus</taxon>
    </lineage>
</organism>
<gene>
    <name evidence="3" type="ORF">Ciccas_010168</name>
</gene>
<reference evidence="3 4" key="1">
    <citation type="submission" date="2024-11" db="EMBL/GenBank/DDBJ databases">
        <title>Adaptive evolution of stress response genes in parasites aligns with host niche diversity.</title>
        <authorList>
            <person name="Hahn C."/>
            <person name="Resl P."/>
        </authorList>
    </citation>
    <scope>NUCLEOTIDE SEQUENCE [LARGE SCALE GENOMIC DNA]</scope>
    <source>
        <strain evidence="3">EGGRZ-B1_66</strain>
        <tissue evidence="3">Body</tissue>
    </source>
</reference>
<feature type="region of interest" description="Disordered" evidence="1">
    <location>
        <begin position="483"/>
        <end position="512"/>
    </location>
</feature>
<dbReference type="InterPro" id="IPR000742">
    <property type="entry name" value="EGF"/>
</dbReference>
<dbReference type="SMART" id="SM00181">
    <property type="entry name" value="EGF"/>
    <property type="match status" value="2"/>
</dbReference>
<evidence type="ECO:0000256" key="1">
    <source>
        <dbReference type="SAM" id="MobiDB-lite"/>
    </source>
</evidence>
<dbReference type="SUPFAM" id="SSF57184">
    <property type="entry name" value="Growth factor receptor domain"/>
    <property type="match status" value="1"/>
</dbReference>